<protein>
    <submittedName>
        <fullName evidence="1">Uncharacterized protein</fullName>
    </submittedName>
</protein>
<reference evidence="1" key="1">
    <citation type="journal article" date="2021" name="Proc. Natl. Acad. Sci. U.S.A.">
        <title>A Catalog of Tens of Thousands of Viruses from Human Metagenomes Reveals Hidden Associations with Chronic Diseases.</title>
        <authorList>
            <person name="Tisza M.J."/>
            <person name="Buck C.B."/>
        </authorList>
    </citation>
    <scope>NUCLEOTIDE SEQUENCE</scope>
    <source>
        <strain evidence="1">CtBCr48</strain>
    </source>
</reference>
<name>A0A8S5SHA8_9CAUD</name>
<accession>A0A8S5SHA8</accession>
<evidence type="ECO:0000313" key="1">
    <source>
        <dbReference type="EMBL" id="DAF50342.1"/>
    </source>
</evidence>
<dbReference type="EMBL" id="BK032595">
    <property type="protein sequence ID" value="DAF50342.1"/>
    <property type="molecule type" value="Genomic_DNA"/>
</dbReference>
<organism evidence="1">
    <name type="scientific">Siphoviridae sp. ctBCr48</name>
    <dbReference type="NCBI Taxonomy" id="2827802"/>
    <lineage>
        <taxon>Viruses</taxon>
        <taxon>Duplodnaviria</taxon>
        <taxon>Heunggongvirae</taxon>
        <taxon>Uroviricota</taxon>
        <taxon>Caudoviricetes</taxon>
    </lineage>
</organism>
<proteinExistence type="predicted"/>
<sequence length="54" mass="6445">MRKIICDFCRKEIKTKEGEKVIRINYDLTVPKNYQICEDCLKAVVNMQKGMYNE</sequence>